<gene>
    <name evidence="4" type="ORF">MU1_38730</name>
</gene>
<dbReference type="InterPro" id="IPR008160">
    <property type="entry name" value="Collagen"/>
</dbReference>
<keyword evidence="2" id="KW-0964">Secreted</keyword>
<dbReference type="RefSeq" id="WP_284240304.1">
    <property type="nucleotide sequence ID" value="NZ_BSSQ01000015.1"/>
</dbReference>
<comment type="caution">
    <text evidence="4">The sequence shown here is derived from an EMBL/GenBank/DDBJ whole genome shotgun (WGS) entry which is preliminary data.</text>
</comment>
<dbReference type="InterPro" id="IPR008983">
    <property type="entry name" value="Tumour_necrosis_fac-like_dom"/>
</dbReference>
<feature type="region of interest" description="Disordered" evidence="3">
    <location>
        <begin position="1"/>
        <end position="40"/>
    </location>
</feature>
<evidence type="ECO:0008006" key="6">
    <source>
        <dbReference type="Google" id="ProtNLM"/>
    </source>
</evidence>
<dbReference type="SUPFAM" id="SSF49842">
    <property type="entry name" value="TNF-like"/>
    <property type="match status" value="1"/>
</dbReference>
<dbReference type="Pfam" id="PF01391">
    <property type="entry name" value="Collagen"/>
    <property type="match status" value="1"/>
</dbReference>
<evidence type="ECO:0000313" key="4">
    <source>
        <dbReference type="EMBL" id="GLX69528.1"/>
    </source>
</evidence>
<evidence type="ECO:0000256" key="2">
    <source>
        <dbReference type="ARBA" id="ARBA00022525"/>
    </source>
</evidence>
<comment type="subcellular location">
    <subcellularLocation>
        <location evidence="1">Secreted</location>
    </subcellularLocation>
</comment>
<accession>A0ABQ6GJJ6</accession>
<name>A0ABQ6GJJ6_9BACL</name>
<keyword evidence="5" id="KW-1185">Reference proteome</keyword>
<evidence type="ECO:0000313" key="5">
    <source>
        <dbReference type="Proteomes" id="UP001157114"/>
    </source>
</evidence>
<dbReference type="EMBL" id="BSSQ01000015">
    <property type="protein sequence ID" value="GLX69528.1"/>
    <property type="molecule type" value="Genomic_DNA"/>
</dbReference>
<dbReference type="PANTHER" id="PTHR15427:SF33">
    <property type="entry name" value="COLLAGEN IV NC1 DOMAIN-CONTAINING PROTEIN"/>
    <property type="match status" value="1"/>
</dbReference>
<organism evidence="4 5">
    <name type="scientific">Paenibacillus glycanilyticus</name>
    <dbReference type="NCBI Taxonomy" id="126569"/>
    <lineage>
        <taxon>Bacteria</taxon>
        <taxon>Bacillati</taxon>
        <taxon>Bacillota</taxon>
        <taxon>Bacilli</taxon>
        <taxon>Bacillales</taxon>
        <taxon>Paenibacillaceae</taxon>
        <taxon>Paenibacillus</taxon>
    </lineage>
</organism>
<evidence type="ECO:0000256" key="1">
    <source>
        <dbReference type="ARBA" id="ARBA00004613"/>
    </source>
</evidence>
<dbReference type="PANTHER" id="PTHR15427">
    <property type="entry name" value="EMILIN ELASTIN MICROFIBRIL INTERFACE-LOCATED PROTEIN ELASTIN MICROFIBRIL INTERFACER"/>
    <property type="match status" value="1"/>
</dbReference>
<evidence type="ECO:0000256" key="3">
    <source>
        <dbReference type="SAM" id="MobiDB-lite"/>
    </source>
</evidence>
<sequence length="182" mass="18465">MGDTGLTGPTGLTGLTGATGPPGLQGPQGERGVQGVQGPPGSGFLPAYGTMYNFNVVAPSSGDYVILNSIGPNNGTNPNSVVNGFTVDSAGIYMLAFNCNFSINTAVMQSGSIVLRYSINNDTTMNQGQISLTATASGSIESLPAASSTIASLNAGDTVKIFVILVNNITYSTSSFSILRIA</sequence>
<dbReference type="InterPro" id="IPR050392">
    <property type="entry name" value="Collagen/C1q_domain"/>
</dbReference>
<protein>
    <recommendedName>
        <fullName evidence="6">Collagen-like protein</fullName>
    </recommendedName>
</protein>
<dbReference type="Gene3D" id="1.20.5.320">
    <property type="entry name" value="6-Phosphogluconate Dehydrogenase, domain 3"/>
    <property type="match status" value="1"/>
</dbReference>
<proteinExistence type="predicted"/>
<dbReference type="Proteomes" id="UP001157114">
    <property type="component" value="Unassembled WGS sequence"/>
</dbReference>
<reference evidence="4 5" key="1">
    <citation type="submission" date="2023-03" db="EMBL/GenBank/DDBJ databases">
        <title>Draft genome sequence of the bacteria which degrade cell wall of Tricholomamatutake.</title>
        <authorList>
            <person name="Konishi Y."/>
            <person name="Fukuta Y."/>
            <person name="Shirasaka N."/>
        </authorList>
    </citation>
    <scope>NUCLEOTIDE SEQUENCE [LARGE SCALE GENOMIC DNA]</scope>
    <source>
        <strain evidence="5">mu1</strain>
    </source>
</reference>